<proteinExistence type="inferred from homology"/>
<dbReference type="InterPro" id="IPR001360">
    <property type="entry name" value="Glyco_hydro_1"/>
</dbReference>
<evidence type="ECO:0000313" key="4">
    <source>
        <dbReference type="EMBL" id="MQL92506.1"/>
    </source>
</evidence>
<dbReference type="EMBL" id="NMUH01001454">
    <property type="protein sequence ID" value="MQL92506.1"/>
    <property type="molecule type" value="Genomic_DNA"/>
</dbReference>
<dbReference type="PANTHER" id="PTHR10353">
    <property type="entry name" value="GLYCOSYL HYDROLASE"/>
    <property type="match status" value="1"/>
</dbReference>
<dbReference type="InterPro" id="IPR017853">
    <property type="entry name" value="GH"/>
</dbReference>
<dbReference type="AlphaFoldDB" id="A0A843VBD6"/>
<comment type="caution">
    <text evidence="4">The sequence shown here is derived from an EMBL/GenBank/DDBJ whole genome shotgun (WGS) entry which is preliminary data.</text>
</comment>
<feature type="region of interest" description="Disordered" evidence="3">
    <location>
        <begin position="228"/>
        <end position="249"/>
    </location>
</feature>
<keyword evidence="5" id="KW-1185">Reference proteome</keyword>
<dbReference type="GO" id="GO:0008422">
    <property type="term" value="F:beta-glucosidase activity"/>
    <property type="evidence" value="ECO:0007669"/>
    <property type="project" value="UniProtKB-ARBA"/>
</dbReference>
<evidence type="ECO:0000256" key="1">
    <source>
        <dbReference type="ARBA" id="ARBA00010838"/>
    </source>
</evidence>
<dbReference type="GO" id="GO:0005975">
    <property type="term" value="P:carbohydrate metabolic process"/>
    <property type="evidence" value="ECO:0007669"/>
    <property type="project" value="InterPro"/>
</dbReference>
<dbReference type="PANTHER" id="PTHR10353:SF154">
    <property type="entry name" value="BETA-GLUCOSIDASE 9-RELATED"/>
    <property type="match status" value="1"/>
</dbReference>
<protein>
    <submittedName>
        <fullName evidence="4">Uncharacterized protein</fullName>
    </submittedName>
</protein>
<comment type="similarity">
    <text evidence="1 2">Belongs to the glycosyl hydrolase 1 family.</text>
</comment>
<dbReference type="Pfam" id="PF00232">
    <property type="entry name" value="Glyco_hydro_1"/>
    <property type="match status" value="1"/>
</dbReference>
<evidence type="ECO:0000313" key="5">
    <source>
        <dbReference type="Proteomes" id="UP000652761"/>
    </source>
</evidence>
<sequence length="249" mass="28476">MLPHPYCRFPPFVSPTMPQQLRHGGPFDSTMWPLSLSWKEGGKQEEDVNLMKEIGMDAYRFSISWTRILPAGSLNGGVNGEGIAYYNHLINELVSKGLQPFVTLFHWDSPQGLEDVYGGFLSSNIVKDFVDYAEVCFREFGDRVKYWITFNEPWSFCVLGYARGSFPPARCSDRGRCNAGDSGREPYTVCHHQLLAHAAAVKLYRDQYQVIITSRSPISLLLEKNEERKRNDVPSIRLDDEYPRELEAQ</sequence>
<accession>A0A843VBD6</accession>
<name>A0A843VBD6_COLES</name>
<gene>
    <name evidence="4" type="ORF">Taro_025118</name>
</gene>
<dbReference type="Gene3D" id="3.20.20.80">
    <property type="entry name" value="Glycosidases"/>
    <property type="match status" value="1"/>
</dbReference>
<evidence type="ECO:0000256" key="3">
    <source>
        <dbReference type="SAM" id="MobiDB-lite"/>
    </source>
</evidence>
<dbReference type="Proteomes" id="UP000652761">
    <property type="component" value="Unassembled WGS sequence"/>
</dbReference>
<evidence type="ECO:0000256" key="2">
    <source>
        <dbReference type="RuleBase" id="RU003690"/>
    </source>
</evidence>
<reference evidence="4" key="1">
    <citation type="submission" date="2017-07" db="EMBL/GenBank/DDBJ databases">
        <title>Taro Niue Genome Assembly and Annotation.</title>
        <authorList>
            <person name="Atibalentja N."/>
            <person name="Keating K."/>
            <person name="Fields C.J."/>
        </authorList>
    </citation>
    <scope>NUCLEOTIDE SEQUENCE</scope>
    <source>
        <strain evidence="4">Niue_2</strain>
        <tissue evidence="4">Leaf</tissue>
    </source>
</reference>
<dbReference type="OrthoDB" id="65569at2759"/>
<organism evidence="4 5">
    <name type="scientific">Colocasia esculenta</name>
    <name type="common">Wild taro</name>
    <name type="synonym">Arum esculentum</name>
    <dbReference type="NCBI Taxonomy" id="4460"/>
    <lineage>
        <taxon>Eukaryota</taxon>
        <taxon>Viridiplantae</taxon>
        <taxon>Streptophyta</taxon>
        <taxon>Embryophyta</taxon>
        <taxon>Tracheophyta</taxon>
        <taxon>Spermatophyta</taxon>
        <taxon>Magnoliopsida</taxon>
        <taxon>Liliopsida</taxon>
        <taxon>Araceae</taxon>
        <taxon>Aroideae</taxon>
        <taxon>Colocasieae</taxon>
        <taxon>Colocasia</taxon>
    </lineage>
</organism>
<dbReference type="SUPFAM" id="SSF51445">
    <property type="entry name" value="(Trans)glycosidases"/>
    <property type="match status" value="1"/>
</dbReference>